<dbReference type="FunFam" id="1.25.40.120:FF:000035">
    <property type="entry name" value="Geranylgeranyl transferase type-2 subunit alpha"/>
    <property type="match status" value="1"/>
</dbReference>
<dbReference type="GO" id="GO:0005968">
    <property type="term" value="C:Rab-protein geranylgeranyltransferase complex"/>
    <property type="evidence" value="ECO:0007669"/>
    <property type="project" value="TreeGrafter"/>
</dbReference>
<comment type="catalytic activity">
    <reaction evidence="8 9">
        <text>geranylgeranyl diphosphate + L-cysteinyl-[protein] = S-geranylgeranyl-L-cysteinyl-[protein] + diphosphate</text>
        <dbReference type="Rhea" id="RHEA:21240"/>
        <dbReference type="Rhea" id="RHEA-COMP:10131"/>
        <dbReference type="Rhea" id="RHEA-COMP:11537"/>
        <dbReference type="ChEBI" id="CHEBI:29950"/>
        <dbReference type="ChEBI" id="CHEBI:33019"/>
        <dbReference type="ChEBI" id="CHEBI:57533"/>
        <dbReference type="ChEBI" id="CHEBI:86021"/>
        <dbReference type="EC" id="2.5.1.60"/>
    </reaction>
</comment>
<dbReference type="InterPro" id="IPR002088">
    <property type="entry name" value="Prenyl_trans_a"/>
</dbReference>
<sequence>MSGMHGRKKIRTTEELQQARKEREAVKIKEYNALVAECFEKIWEYRHGSGNYGGTTFGHPFLIRFQIAIPQKTEKQYDGAALNITTRILHQNPDFYTVWNFRRLILREGVFKDASADAIQVSLKSELDFFMQIITINPKSYWMWNHRRWCLETMPKPAWERELALVDKMLDMDARNFHGWNYRRYVISQLARDPGMTDTQALRTSPALARSEFEFTTRKVTQNFSNYSAWHNRSKLLPIVVDGIEGEEARNEIARQGGLGGTAPLIAYRIEIELIKAAVYTDPDDSSVWLYRWWLIGRDTTPISLLGTHLTSANTVLLAFDDEISMLNPFAVLTSQGVPVPGSWRSFGSGNKVSGNLGEQLHGYVWAFEPETKDIPIQGVEVVVRAADLVASRSERAWRYGEVRVRVTGEVETREGEATGSAKWYTLDRAELLEEEVKDVRELLELEPGSKWALQTLARFLTELCHIRPADPVNPQVEDEVITILELLQTIDPDRARRYEDWRTNLVFERATRHLVKCVGEHGEVMFADKQPDVLDLSNLGLTHIPTPSLLLHVPRLNLKGNRLSASQAARMLAALPLMKEMDWDGNLFVKEELDVALRD</sequence>
<dbReference type="EMBL" id="RBNJ01000236">
    <property type="protein sequence ID" value="RUS35053.1"/>
    <property type="molecule type" value="Genomic_DNA"/>
</dbReference>
<dbReference type="Proteomes" id="UP000274822">
    <property type="component" value="Unassembled WGS sequence"/>
</dbReference>
<evidence type="ECO:0000313" key="11">
    <source>
        <dbReference type="Proteomes" id="UP000274822"/>
    </source>
</evidence>
<dbReference type="EC" id="2.5.1.60" evidence="2 9"/>
<keyword evidence="5 9" id="KW-0808">Transferase</keyword>
<evidence type="ECO:0000256" key="9">
    <source>
        <dbReference type="RuleBase" id="RU367120"/>
    </source>
</evidence>
<comment type="function">
    <text evidence="9">Catalyzes the transfer of a geranyl-geranyl moiety from geranyl-geranyl pyrophosphate to cysteines occuring in specific C-terminal amino acid sequences.</text>
</comment>
<protein>
    <recommendedName>
        <fullName evidence="3 9">Geranylgeranyl transferase type-2 subunit alpha</fullName>
        <ecNumber evidence="2 9">2.5.1.60</ecNumber>
    </recommendedName>
    <alternativeName>
        <fullName evidence="7 9">Geranylgeranyl transferase type II subunit alpha</fullName>
    </alternativeName>
</protein>
<evidence type="ECO:0000256" key="3">
    <source>
        <dbReference type="ARBA" id="ARBA00014772"/>
    </source>
</evidence>
<evidence type="ECO:0000256" key="7">
    <source>
        <dbReference type="ARBA" id="ARBA00031267"/>
    </source>
</evidence>
<comment type="caution">
    <text evidence="10">The sequence shown here is derived from an EMBL/GenBank/DDBJ whole genome shotgun (WGS) entry which is preliminary data.</text>
</comment>
<dbReference type="Gene3D" id="1.25.40.120">
    <property type="entry name" value="Protein prenylyltransferase"/>
    <property type="match status" value="2"/>
</dbReference>
<organism evidence="10 11">
    <name type="scientific">Jimgerdemannia flammicorona</name>
    <dbReference type="NCBI Taxonomy" id="994334"/>
    <lineage>
        <taxon>Eukaryota</taxon>
        <taxon>Fungi</taxon>
        <taxon>Fungi incertae sedis</taxon>
        <taxon>Mucoromycota</taxon>
        <taxon>Mucoromycotina</taxon>
        <taxon>Endogonomycetes</taxon>
        <taxon>Endogonales</taxon>
        <taxon>Endogonaceae</taxon>
        <taxon>Jimgerdemannia</taxon>
    </lineage>
</organism>
<dbReference type="GO" id="GO:0097354">
    <property type="term" value="P:prenylation"/>
    <property type="evidence" value="ECO:0007669"/>
    <property type="project" value="UniProtKB-UniRule"/>
</dbReference>
<evidence type="ECO:0000256" key="5">
    <source>
        <dbReference type="ARBA" id="ARBA00022679"/>
    </source>
</evidence>
<dbReference type="SUPFAM" id="SSF48439">
    <property type="entry name" value="Protein prenylyltransferase"/>
    <property type="match status" value="1"/>
</dbReference>
<evidence type="ECO:0000256" key="8">
    <source>
        <dbReference type="ARBA" id="ARBA00047658"/>
    </source>
</evidence>
<keyword evidence="11" id="KW-1185">Reference proteome</keyword>
<dbReference type="PROSITE" id="PS51147">
    <property type="entry name" value="PFTA"/>
    <property type="match status" value="4"/>
</dbReference>
<dbReference type="AlphaFoldDB" id="A0A433QZ50"/>
<evidence type="ECO:0000256" key="6">
    <source>
        <dbReference type="ARBA" id="ARBA00022737"/>
    </source>
</evidence>
<keyword evidence="6" id="KW-0677">Repeat</keyword>
<keyword evidence="4 9" id="KW-0637">Prenyltransferase</keyword>
<dbReference type="GO" id="GO:0004663">
    <property type="term" value="F:Rab geranylgeranyltransferase activity"/>
    <property type="evidence" value="ECO:0007669"/>
    <property type="project" value="UniProtKB-UniRule"/>
</dbReference>
<proteinExistence type="inferred from homology"/>
<reference evidence="10 11" key="1">
    <citation type="journal article" date="2018" name="New Phytol.">
        <title>Phylogenomics of Endogonaceae and evolution of mycorrhizas within Mucoromycota.</title>
        <authorList>
            <person name="Chang Y."/>
            <person name="Desiro A."/>
            <person name="Na H."/>
            <person name="Sandor L."/>
            <person name="Lipzen A."/>
            <person name="Clum A."/>
            <person name="Barry K."/>
            <person name="Grigoriev I.V."/>
            <person name="Martin F.M."/>
            <person name="Stajich J.E."/>
            <person name="Smith M.E."/>
            <person name="Bonito G."/>
            <person name="Spatafora J.W."/>
        </authorList>
    </citation>
    <scope>NUCLEOTIDE SEQUENCE [LARGE SCALE GENOMIC DNA]</scope>
    <source>
        <strain evidence="10 11">AD002</strain>
    </source>
</reference>
<evidence type="ECO:0000256" key="2">
    <source>
        <dbReference type="ARBA" id="ARBA00012656"/>
    </source>
</evidence>
<dbReference type="PANTHER" id="PTHR11129">
    <property type="entry name" value="PROTEIN FARNESYLTRANSFERASE ALPHA SUBUNIT/RAB GERANYLGERANYL TRANSFERASE ALPHA SUBUNIT"/>
    <property type="match status" value="1"/>
</dbReference>
<gene>
    <name evidence="10" type="ORF">BC938DRAFT_476402</name>
</gene>
<dbReference type="PANTHER" id="PTHR11129:SF2">
    <property type="entry name" value="GERANYLGERANYL TRANSFERASE TYPE-2 SUBUNIT ALPHA"/>
    <property type="match status" value="1"/>
</dbReference>
<comment type="similarity">
    <text evidence="1 9">Belongs to the protein prenyltransferase subunit alpha family.</text>
</comment>
<evidence type="ECO:0000313" key="10">
    <source>
        <dbReference type="EMBL" id="RUS35053.1"/>
    </source>
</evidence>
<evidence type="ECO:0000256" key="4">
    <source>
        <dbReference type="ARBA" id="ARBA00022602"/>
    </source>
</evidence>
<evidence type="ECO:0000256" key="1">
    <source>
        <dbReference type="ARBA" id="ARBA00006734"/>
    </source>
</evidence>
<accession>A0A433QZ50</accession>
<dbReference type="Pfam" id="PF01239">
    <property type="entry name" value="PPTA"/>
    <property type="match status" value="5"/>
</dbReference>
<name>A0A433QZ50_9FUNG</name>